<proteinExistence type="predicted"/>
<comment type="caution">
    <text evidence="1">The sequence shown here is derived from an EMBL/GenBank/DDBJ whole genome shotgun (WGS) entry which is preliminary data.</text>
</comment>
<gene>
    <name evidence="1" type="ORF">VSX56_19905</name>
</gene>
<evidence type="ECO:0000313" key="1">
    <source>
        <dbReference type="EMBL" id="MER5174021.1"/>
    </source>
</evidence>
<dbReference type="EMBL" id="JAYWLC010000044">
    <property type="protein sequence ID" value="MER5174021.1"/>
    <property type="molecule type" value="Genomic_DNA"/>
</dbReference>
<organism evidence="1 2">
    <name type="scientific">Thioclava kandeliae</name>
    <dbReference type="NCBI Taxonomy" id="3070818"/>
    <lineage>
        <taxon>Bacteria</taxon>
        <taxon>Pseudomonadati</taxon>
        <taxon>Pseudomonadota</taxon>
        <taxon>Alphaproteobacteria</taxon>
        <taxon>Rhodobacterales</taxon>
        <taxon>Paracoccaceae</taxon>
        <taxon>Thioclava</taxon>
    </lineage>
</organism>
<accession>A0ABV1SN40</accession>
<dbReference type="Proteomes" id="UP001438953">
    <property type="component" value="Unassembled WGS sequence"/>
</dbReference>
<reference evidence="1 2" key="1">
    <citation type="submission" date="2024-06" db="EMBL/GenBank/DDBJ databases">
        <title>Thioclava kandeliae sp. nov. from a rhizosphere soil sample of Kandelia candel in a mangrove.</title>
        <authorList>
            <person name="Mu T."/>
        </authorList>
    </citation>
    <scope>NUCLEOTIDE SEQUENCE [LARGE SCALE GENOMIC DNA]</scope>
    <source>
        <strain evidence="1 2">CPCC 100088</strain>
    </source>
</reference>
<sequence length="280" mass="30974">MAYELAATSIRWGRFIDRFKRAPKGLQQHLAIREACDLSWLGDHPVQPERVSLWLAMRTSSITYDLNALQQTAWTVRHLLSATDPLDDLQAFLDRKQEAGGDIDRCSAIIMQASGLSPIVRACYAHSIWTLAELGKHGARIEGAVLAQRLASSFTSDTGFLPMASAGSAPFSGASAYQRLVRWLDGAGASILRAMRILDDYEHWGHLARASQAIFKVETRDALIDLFLCAPYVTTALAMDRTGLSKTSIVRHLTALQDNGIVREITGQNRFKIWVPKSGH</sequence>
<keyword evidence="2" id="KW-1185">Reference proteome</keyword>
<evidence type="ECO:0008006" key="3">
    <source>
        <dbReference type="Google" id="ProtNLM"/>
    </source>
</evidence>
<protein>
    <recommendedName>
        <fullName evidence="3">HTH DNA binding domain-containing protein</fullName>
    </recommendedName>
</protein>
<name>A0ABV1SN40_9RHOB</name>
<evidence type="ECO:0000313" key="2">
    <source>
        <dbReference type="Proteomes" id="UP001438953"/>
    </source>
</evidence>
<dbReference type="RefSeq" id="WP_350939302.1">
    <property type="nucleotide sequence ID" value="NZ_JAYWLC010000044.1"/>
</dbReference>